<keyword evidence="3" id="KW-1185">Reference proteome</keyword>
<organism evidence="2 3">
    <name type="scientific">Artemia franciscana</name>
    <name type="common">Brine shrimp</name>
    <name type="synonym">Artemia sanfranciscana</name>
    <dbReference type="NCBI Taxonomy" id="6661"/>
    <lineage>
        <taxon>Eukaryota</taxon>
        <taxon>Metazoa</taxon>
        <taxon>Ecdysozoa</taxon>
        <taxon>Arthropoda</taxon>
        <taxon>Crustacea</taxon>
        <taxon>Branchiopoda</taxon>
        <taxon>Anostraca</taxon>
        <taxon>Artemiidae</taxon>
        <taxon>Artemia</taxon>
    </lineage>
</organism>
<feature type="compositionally biased region" description="Basic and acidic residues" evidence="1">
    <location>
        <begin position="247"/>
        <end position="279"/>
    </location>
</feature>
<evidence type="ECO:0000313" key="3">
    <source>
        <dbReference type="Proteomes" id="UP001187531"/>
    </source>
</evidence>
<comment type="caution">
    <text evidence="2">The sequence shown here is derived from an EMBL/GenBank/DDBJ whole genome shotgun (WGS) entry which is preliminary data.</text>
</comment>
<gene>
    <name evidence="2" type="ORF">QYM36_016265</name>
</gene>
<feature type="compositionally biased region" description="Polar residues" evidence="1">
    <location>
        <begin position="118"/>
        <end position="129"/>
    </location>
</feature>
<dbReference type="EMBL" id="JAVRJZ010000020">
    <property type="protein sequence ID" value="KAK2706170.1"/>
    <property type="molecule type" value="Genomic_DNA"/>
</dbReference>
<sequence>MNGPSLRPSGKPENPTVQPVLPPQNGAAMPPRTLHPPPGLYPIAQMQEMYNAASQYQYAPPVAHIHNAAHLAAMAPPPAHLLGTHTGMAPIQAMHAMTVPQTHFTQNVSAPAAETIKPPSTKTAQSLVASSPPKDETTNNVSSAASKPVESVNEPDIKSQNSNEEVSSFEKPSDLVPVKSDENGVREDKDKVETSVSEVSSTESETKEENKPTEESVEAETDEKPSENVVATKSIPESTDVTSTPDTTKELEAPQQEKEDVKEEKEVKESPKEEPKEAPVPEIGTVVRPPSPKKTPTKTKAEKKSEVIKPLVIQKKIEKPAKEPKPEVEKASPPKRKRDESAKRATPPKPDSGSGDDRKSKRARTQTQPFQAALEDLTYLRMVKKLSQPPKATEEKVTIFLKNEFLAVRNPEGSFYVCRTLQDVLRNSHNIKICWMTNDKQPSKDIYVKDYNDKTDFECILTNLTMEKVDKDSFRLPEEEAKRTENILKRALDREKGVVDASITEDNPDGSKLSTLILCQSRGEG</sequence>
<feature type="compositionally biased region" description="Basic and acidic residues" evidence="1">
    <location>
        <begin position="315"/>
        <end position="343"/>
    </location>
</feature>
<protein>
    <submittedName>
        <fullName evidence="2">Uncharacterized protein</fullName>
    </submittedName>
</protein>
<feature type="compositionally biased region" description="Low complexity" evidence="1">
    <location>
        <begin position="194"/>
        <end position="203"/>
    </location>
</feature>
<evidence type="ECO:0000256" key="1">
    <source>
        <dbReference type="SAM" id="MobiDB-lite"/>
    </source>
</evidence>
<feature type="compositionally biased region" description="Polar residues" evidence="1">
    <location>
        <begin position="229"/>
        <end position="246"/>
    </location>
</feature>
<accession>A0AA88L387</accession>
<name>A0AA88L387_ARTSF</name>
<feature type="compositionally biased region" description="Basic and acidic residues" evidence="1">
    <location>
        <begin position="204"/>
        <end position="214"/>
    </location>
</feature>
<dbReference type="AlphaFoldDB" id="A0AA88L387"/>
<feature type="region of interest" description="Disordered" evidence="1">
    <location>
        <begin position="112"/>
        <end position="371"/>
    </location>
</feature>
<dbReference type="Proteomes" id="UP001187531">
    <property type="component" value="Unassembled WGS sequence"/>
</dbReference>
<feature type="region of interest" description="Disordered" evidence="1">
    <location>
        <begin position="1"/>
        <end position="31"/>
    </location>
</feature>
<proteinExistence type="predicted"/>
<reference evidence="2" key="1">
    <citation type="submission" date="2023-07" db="EMBL/GenBank/DDBJ databases">
        <title>Chromosome-level genome assembly of Artemia franciscana.</title>
        <authorList>
            <person name="Jo E."/>
        </authorList>
    </citation>
    <scope>NUCLEOTIDE SEQUENCE</scope>
    <source>
        <tissue evidence="2">Whole body</tissue>
    </source>
</reference>
<evidence type="ECO:0000313" key="2">
    <source>
        <dbReference type="EMBL" id="KAK2706170.1"/>
    </source>
</evidence>
<feature type="compositionally biased region" description="Basic and acidic residues" evidence="1">
    <location>
        <begin position="179"/>
        <end position="193"/>
    </location>
</feature>